<protein>
    <recommendedName>
        <fullName evidence="3">SRPBCC family protein</fullName>
    </recommendedName>
</protein>
<dbReference type="Gene3D" id="3.30.530.20">
    <property type="match status" value="1"/>
</dbReference>
<dbReference type="RefSeq" id="WP_158290631.1">
    <property type="nucleotide sequence ID" value="NZ_JACHHE010000004.1"/>
</dbReference>
<organism evidence="1 2">
    <name type="scientific">Planococcus koreensis</name>
    <dbReference type="NCBI Taxonomy" id="112331"/>
    <lineage>
        <taxon>Bacteria</taxon>
        <taxon>Bacillati</taxon>
        <taxon>Bacillota</taxon>
        <taxon>Bacilli</taxon>
        <taxon>Bacillales</taxon>
        <taxon>Caryophanaceae</taxon>
        <taxon>Planococcus</taxon>
    </lineage>
</organism>
<proteinExistence type="predicted"/>
<keyword evidence="2" id="KW-1185">Reference proteome</keyword>
<evidence type="ECO:0008006" key="3">
    <source>
        <dbReference type="Google" id="ProtNLM"/>
    </source>
</evidence>
<dbReference type="Proteomes" id="UP000525923">
    <property type="component" value="Unassembled WGS sequence"/>
</dbReference>
<sequence>MAHTKQTIFINAPLEKVFRYTINPENWAHFYNNLASPKKIDGNGEVGTVVEAEYAIMGMHFPETIQVTECEITDTTAKWTGMMSGSFNARQSSYYVTRDSGTELSFEIESYIPDDLFGKITDRIIYERLSRNSAAHTLENIKAICESSD</sequence>
<comment type="caution">
    <text evidence="1">The sequence shown here is derived from an EMBL/GenBank/DDBJ whole genome shotgun (WGS) entry which is preliminary data.</text>
</comment>
<gene>
    <name evidence="1" type="ORF">HNQ44_001870</name>
</gene>
<dbReference type="EMBL" id="JACHHE010000004">
    <property type="protein sequence ID" value="MBB5180442.1"/>
    <property type="molecule type" value="Genomic_DNA"/>
</dbReference>
<name>A0A7W8FV28_9BACL</name>
<dbReference type="InterPro" id="IPR023393">
    <property type="entry name" value="START-like_dom_sf"/>
</dbReference>
<dbReference type="Pfam" id="PF10604">
    <property type="entry name" value="Polyketide_cyc2"/>
    <property type="match status" value="1"/>
</dbReference>
<evidence type="ECO:0000313" key="2">
    <source>
        <dbReference type="Proteomes" id="UP000525923"/>
    </source>
</evidence>
<dbReference type="InterPro" id="IPR019587">
    <property type="entry name" value="Polyketide_cyclase/dehydratase"/>
</dbReference>
<dbReference type="OrthoDB" id="2426870at2"/>
<dbReference type="SUPFAM" id="SSF55961">
    <property type="entry name" value="Bet v1-like"/>
    <property type="match status" value="1"/>
</dbReference>
<dbReference type="AlphaFoldDB" id="A0A7W8FV28"/>
<evidence type="ECO:0000313" key="1">
    <source>
        <dbReference type="EMBL" id="MBB5180442.1"/>
    </source>
</evidence>
<reference evidence="1 2" key="1">
    <citation type="submission" date="2020-08" db="EMBL/GenBank/DDBJ databases">
        <title>Genomic Encyclopedia of Type Strains, Phase IV (KMG-IV): sequencing the most valuable type-strain genomes for metagenomic binning, comparative biology and taxonomic classification.</title>
        <authorList>
            <person name="Goeker M."/>
        </authorList>
    </citation>
    <scope>NUCLEOTIDE SEQUENCE [LARGE SCALE GENOMIC DNA]</scope>
    <source>
        <strain evidence="1 2">DSM 15895</strain>
    </source>
</reference>
<accession>A0A7W8FV28</accession>